<proteinExistence type="predicted"/>
<name>A0A520MYQ3_9GAMM</name>
<dbReference type="Gene3D" id="3.30.230.10">
    <property type="match status" value="1"/>
</dbReference>
<keyword evidence="1" id="KW-0819">tRNA processing</keyword>
<evidence type="ECO:0000256" key="1">
    <source>
        <dbReference type="ARBA" id="ARBA00022694"/>
    </source>
</evidence>
<dbReference type="InterPro" id="IPR014721">
    <property type="entry name" value="Ribsml_uS5_D2-typ_fold_subgr"/>
</dbReference>
<accession>A0A520MYQ3</accession>
<evidence type="ECO:0000256" key="2">
    <source>
        <dbReference type="ARBA" id="ARBA00022722"/>
    </source>
</evidence>
<evidence type="ECO:0000256" key="3">
    <source>
        <dbReference type="ARBA" id="ARBA00022759"/>
    </source>
</evidence>
<reference evidence="6 7" key="1">
    <citation type="submission" date="2019-02" db="EMBL/GenBank/DDBJ databases">
        <title>Prokaryotic population dynamics and viral predation in marine succession experiment using metagenomics: the confinement effect.</title>
        <authorList>
            <person name="Haro-Moreno J.M."/>
            <person name="Rodriguez-Valera F."/>
            <person name="Lopez-Perez M."/>
        </authorList>
    </citation>
    <scope>NUCLEOTIDE SEQUENCE [LARGE SCALE GENOMIC DNA]</scope>
    <source>
        <strain evidence="6">MED-G160</strain>
    </source>
</reference>
<evidence type="ECO:0000313" key="6">
    <source>
        <dbReference type="EMBL" id="RZO26329.1"/>
    </source>
</evidence>
<evidence type="ECO:0000256" key="5">
    <source>
        <dbReference type="ARBA" id="ARBA00022884"/>
    </source>
</evidence>
<dbReference type="SUPFAM" id="SSF54211">
    <property type="entry name" value="Ribosomal protein S5 domain 2-like"/>
    <property type="match status" value="1"/>
</dbReference>
<keyword evidence="2" id="KW-0540">Nuclease</keyword>
<sequence length="87" mass="10635">MVFERECQPRLEELFYPTEEKRVERFLALNLSNSNQQFASLECLYSCKFFRIFYKRSKNNGLEISISKKFFRLAVERNKTKRRIKEI</sequence>
<dbReference type="GO" id="GO:0000049">
    <property type="term" value="F:tRNA binding"/>
    <property type="evidence" value="ECO:0007669"/>
    <property type="project" value="InterPro"/>
</dbReference>
<gene>
    <name evidence="6" type="ORF">EVA93_04265</name>
</gene>
<organism evidence="6 7">
    <name type="scientific">SAR86 cluster bacterium</name>
    <dbReference type="NCBI Taxonomy" id="2030880"/>
    <lineage>
        <taxon>Bacteria</taxon>
        <taxon>Pseudomonadati</taxon>
        <taxon>Pseudomonadota</taxon>
        <taxon>Gammaproteobacteria</taxon>
        <taxon>SAR86 cluster</taxon>
    </lineage>
</organism>
<dbReference type="InterPro" id="IPR020568">
    <property type="entry name" value="Ribosomal_Su5_D2-typ_SF"/>
</dbReference>
<evidence type="ECO:0000256" key="4">
    <source>
        <dbReference type="ARBA" id="ARBA00022801"/>
    </source>
</evidence>
<dbReference type="GO" id="GO:0008033">
    <property type="term" value="P:tRNA processing"/>
    <property type="evidence" value="ECO:0007669"/>
    <property type="project" value="UniProtKB-KW"/>
</dbReference>
<feature type="non-terminal residue" evidence="6">
    <location>
        <position position="87"/>
    </location>
</feature>
<dbReference type="GO" id="GO:0004526">
    <property type="term" value="F:ribonuclease P activity"/>
    <property type="evidence" value="ECO:0007669"/>
    <property type="project" value="InterPro"/>
</dbReference>
<comment type="caution">
    <text evidence="6">The sequence shown here is derived from an EMBL/GenBank/DDBJ whole genome shotgun (WGS) entry which is preliminary data.</text>
</comment>
<keyword evidence="5" id="KW-0694">RNA-binding</keyword>
<dbReference type="Proteomes" id="UP000318710">
    <property type="component" value="Unassembled WGS sequence"/>
</dbReference>
<protein>
    <submittedName>
        <fullName evidence="6">Uncharacterized protein</fullName>
    </submittedName>
</protein>
<dbReference type="AlphaFoldDB" id="A0A520MYQ3"/>
<dbReference type="Pfam" id="PF00825">
    <property type="entry name" value="Ribonuclease_P"/>
    <property type="match status" value="1"/>
</dbReference>
<evidence type="ECO:0000313" key="7">
    <source>
        <dbReference type="Proteomes" id="UP000318710"/>
    </source>
</evidence>
<keyword evidence="3" id="KW-0255">Endonuclease</keyword>
<dbReference type="EMBL" id="SHBF01000029">
    <property type="protein sequence ID" value="RZO26329.1"/>
    <property type="molecule type" value="Genomic_DNA"/>
</dbReference>
<keyword evidence="4" id="KW-0378">Hydrolase</keyword>
<dbReference type="InterPro" id="IPR000100">
    <property type="entry name" value="RNase_P"/>
</dbReference>